<reference evidence="1 2" key="1">
    <citation type="submission" date="2017-05" db="EMBL/GenBank/DDBJ databases">
        <authorList>
            <person name="Varghese N."/>
            <person name="Submissions S."/>
        </authorList>
    </citation>
    <scope>NUCLEOTIDE SEQUENCE [LARGE SCALE GENOMIC DNA]</scope>
    <source>
        <strain evidence="1 2">DSM 29734</strain>
    </source>
</reference>
<evidence type="ECO:0000313" key="2">
    <source>
        <dbReference type="Proteomes" id="UP001157961"/>
    </source>
</evidence>
<protein>
    <recommendedName>
        <fullName evidence="3">Barstar (Barnase inhibitor)</fullName>
    </recommendedName>
</protein>
<evidence type="ECO:0000313" key="1">
    <source>
        <dbReference type="EMBL" id="SMP20339.1"/>
    </source>
</evidence>
<accession>A0ABY1NYP2</accession>
<name>A0ABY1NYP2_9RHOB</name>
<dbReference type="Proteomes" id="UP001157961">
    <property type="component" value="Unassembled WGS sequence"/>
</dbReference>
<evidence type="ECO:0008006" key="3">
    <source>
        <dbReference type="Google" id="ProtNLM"/>
    </source>
</evidence>
<comment type="caution">
    <text evidence="1">The sequence shown here is derived from an EMBL/GenBank/DDBJ whole genome shotgun (WGS) entry which is preliminary data.</text>
</comment>
<proteinExistence type="predicted"/>
<sequence length="146" mass="16463">MPVKAKLLPKASVLHVQLHDTVEPGQLWAALNGMYHRPDYIRGMPEIGDFRGITDMQAGYDDMLEFTKVYTVFHNANPNPLNLFLLDQNELGFSMADMYIAFAESMGSTVNINVMPGYPEIFTALDFSKEQIAEFPAHCLDEAYLL</sequence>
<dbReference type="RefSeq" id="WP_283425928.1">
    <property type="nucleotide sequence ID" value="NZ_FXTY01000003.1"/>
</dbReference>
<dbReference type="EMBL" id="FXTY01000003">
    <property type="protein sequence ID" value="SMP20339.1"/>
    <property type="molecule type" value="Genomic_DNA"/>
</dbReference>
<keyword evidence="2" id="KW-1185">Reference proteome</keyword>
<gene>
    <name evidence="1" type="ORF">SAMN06265373_103506</name>
</gene>
<organism evidence="1 2">
    <name type="scientific">Shimia sagamensis</name>
    <dbReference type="NCBI Taxonomy" id="1566352"/>
    <lineage>
        <taxon>Bacteria</taxon>
        <taxon>Pseudomonadati</taxon>
        <taxon>Pseudomonadota</taxon>
        <taxon>Alphaproteobacteria</taxon>
        <taxon>Rhodobacterales</taxon>
        <taxon>Roseobacteraceae</taxon>
    </lineage>
</organism>